<feature type="binding site" evidence="10">
    <location>
        <position position="224"/>
    </location>
    <ligand>
        <name>Mg(2+)</name>
        <dbReference type="ChEBI" id="CHEBI:18420"/>
        <label>1</label>
    </ligand>
</feature>
<evidence type="ECO:0000256" key="12">
    <source>
        <dbReference type="PROSITE-ProRule" id="PRU01343"/>
    </source>
</evidence>
<feature type="site" description="Interaction with DNA substrate" evidence="11">
    <location>
        <position position="377"/>
    </location>
</feature>
<dbReference type="PANTHER" id="PTHR22748">
    <property type="entry name" value="AP ENDONUCLEASE"/>
    <property type="match status" value="1"/>
</dbReference>
<dbReference type="OrthoDB" id="391817at2759"/>
<keyword evidence="7 10" id="KW-0460">Magnesium</keyword>
<dbReference type="InterPro" id="IPR020847">
    <property type="entry name" value="AP_endonuclease_F1_BS"/>
</dbReference>
<dbReference type="Proteomes" id="UP000239899">
    <property type="component" value="Unassembled WGS sequence"/>
</dbReference>
<evidence type="ECO:0000256" key="13">
    <source>
        <dbReference type="SAM" id="MobiDB-lite"/>
    </source>
</evidence>
<comment type="cofactor">
    <cofactor evidence="10">
        <name>Mg(2+)</name>
        <dbReference type="ChEBI" id="CHEBI:18420"/>
    </cofactor>
    <cofactor evidence="10">
        <name>Mn(2+)</name>
        <dbReference type="ChEBI" id="CHEBI:29035"/>
    </cofactor>
    <text evidence="10">Probably binds two magnesium or manganese ions per subunit.</text>
</comment>
<dbReference type="PANTHER" id="PTHR22748:SF4">
    <property type="entry name" value="DNA-(APURINIC OR APYRIMIDINIC SITE) ENDONUCLEASE 2"/>
    <property type="match status" value="1"/>
</dbReference>
<evidence type="ECO:0000256" key="7">
    <source>
        <dbReference type="ARBA" id="ARBA00022842"/>
    </source>
</evidence>
<name>A0A2P6TH31_CHLSO</name>
<dbReference type="Gene3D" id="3.60.10.10">
    <property type="entry name" value="Endonuclease/exonuclease/phosphatase"/>
    <property type="match status" value="1"/>
</dbReference>
<feature type="active site" description="Proton donor/acceptor" evidence="9">
    <location>
        <position position="224"/>
    </location>
</feature>
<evidence type="ECO:0000256" key="3">
    <source>
        <dbReference type="ARBA" id="ARBA00022723"/>
    </source>
</evidence>
<sequence length="573" mass="59633">MQRSPGGGAAPVAAPAAAARSAAAAGPHPGQRVRLLSWNVNGLRAALKRLNVTISQFLEGLGADIICLQETKLRRCDIDRELAVVEGWDSFFCCDTTRATGYSGTATFVRSGVALPFAAEEGFTGCAPLAAGNGAAAAAAAGVCPHAALVGHFEAEELAEMDAEGRVLVTDHGSFVLFNLYGPAITNADTAEDRSDFKLRFYRALELRWRQLLRQGRAVVAVGDFNITPAPIDYREERKMHVRDFFKSRSKLWLRRLLYGRSGMGATPLTGGPPATEAAAAGALAAALGEVASSGGADGGEGSSGSISSSGAFVDTFRQFYPTRQSAFTCWSTATNARVNNWGSRIDLILAGGLSVGSPTAEQPEGDIWPEQQGSDHCPVWADLAVAEGGAFPCAATAPPTAMRFVFGGKQLKLHTWLQRGASAAPTQASCGESSQGSLPPPPAAQQQQQQQQPASQQQSQQGGLANGSQQQVPKCFHGEAAEQKRVNKSGPNQGRYFWRCARPAGPRPEGDCGYFKWVEARPGDPPHLTLGPSKSSGPGKGGGSRGGGLTGGKGSGRGGGGGGAGSAKRLKT</sequence>
<evidence type="ECO:0000313" key="15">
    <source>
        <dbReference type="EMBL" id="PRW33598.1"/>
    </source>
</evidence>
<feature type="region of interest" description="Disordered" evidence="13">
    <location>
        <begin position="517"/>
        <end position="573"/>
    </location>
</feature>
<dbReference type="EMBL" id="LHPG02000016">
    <property type="protein sequence ID" value="PRW33598.1"/>
    <property type="molecule type" value="Genomic_DNA"/>
</dbReference>
<feature type="domain" description="GRF-type" evidence="14">
    <location>
        <begin position="476"/>
        <end position="522"/>
    </location>
</feature>
<gene>
    <name evidence="15" type="ORF">C2E21_7654</name>
</gene>
<keyword evidence="5" id="KW-0378">Hydrolase</keyword>
<proteinExistence type="inferred from homology"/>
<keyword evidence="15" id="KW-0456">Lyase</keyword>
<feature type="site" description="Transition state stabilizer" evidence="11">
    <location>
        <position position="226"/>
    </location>
</feature>
<evidence type="ECO:0000313" key="16">
    <source>
        <dbReference type="Proteomes" id="UP000239899"/>
    </source>
</evidence>
<dbReference type="PROSITE" id="PS00726">
    <property type="entry name" value="AP_NUCLEASE_F1_1"/>
    <property type="match status" value="1"/>
</dbReference>
<comment type="caution">
    <text evidence="15">The sequence shown here is derived from an EMBL/GenBank/DDBJ whole genome shotgun (WGS) entry which is preliminary data.</text>
</comment>
<evidence type="ECO:0000256" key="1">
    <source>
        <dbReference type="ARBA" id="ARBA00007092"/>
    </source>
</evidence>
<evidence type="ECO:0000256" key="4">
    <source>
        <dbReference type="ARBA" id="ARBA00022771"/>
    </source>
</evidence>
<dbReference type="GO" id="GO:0006284">
    <property type="term" value="P:base-excision repair"/>
    <property type="evidence" value="ECO:0007669"/>
    <property type="project" value="TreeGrafter"/>
</dbReference>
<dbReference type="GO" id="GO:0008270">
    <property type="term" value="F:zinc ion binding"/>
    <property type="evidence" value="ECO:0007669"/>
    <property type="project" value="UniProtKB-KW"/>
</dbReference>
<dbReference type="GO" id="GO:0003677">
    <property type="term" value="F:DNA binding"/>
    <property type="evidence" value="ECO:0007669"/>
    <property type="project" value="InterPro"/>
</dbReference>
<feature type="binding site" evidence="10">
    <location>
        <position position="226"/>
    </location>
    <ligand>
        <name>Mg(2+)</name>
        <dbReference type="ChEBI" id="CHEBI:18420"/>
        <label>1</label>
    </ligand>
</feature>
<keyword evidence="3 10" id="KW-0479">Metal-binding</keyword>
<feature type="binding site" evidence="10">
    <location>
        <position position="376"/>
    </location>
    <ligand>
        <name>Mg(2+)</name>
        <dbReference type="ChEBI" id="CHEBI:18420"/>
        <label>1</label>
    </ligand>
</feature>
<keyword evidence="4 12" id="KW-0863">Zinc-finger</keyword>
<dbReference type="SUPFAM" id="SSF56219">
    <property type="entry name" value="DNase I-like"/>
    <property type="match status" value="1"/>
</dbReference>
<evidence type="ECO:0000256" key="2">
    <source>
        <dbReference type="ARBA" id="ARBA00013541"/>
    </source>
</evidence>
<dbReference type="GO" id="GO:0003906">
    <property type="term" value="F:DNA-(apurinic or apyrimidinic site) endonuclease activity"/>
    <property type="evidence" value="ECO:0007669"/>
    <property type="project" value="TreeGrafter"/>
</dbReference>
<dbReference type="Pfam" id="PF06839">
    <property type="entry name" value="Zn_ribbon_GRF"/>
    <property type="match status" value="1"/>
</dbReference>
<evidence type="ECO:0000256" key="8">
    <source>
        <dbReference type="ARBA" id="ARBA00023242"/>
    </source>
</evidence>
<dbReference type="InterPro" id="IPR004808">
    <property type="entry name" value="AP_endonuc_1"/>
</dbReference>
<feature type="active site" evidence="9">
    <location>
        <position position="181"/>
    </location>
</feature>
<evidence type="ECO:0000259" key="14">
    <source>
        <dbReference type="PROSITE" id="PS51999"/>
    </source>
</evidence>
<dbReference type="InterPro" id="IPR005135">
    <property type="entry name" value="Endo/exonuclease/phosphatase"/>
</dbReference>
<accession>A0A2P6TH31</accession>
<dbReference type="STRING" id="3076.A0A2P6TH31"/>
<evidence type="ECO:0000256" key="6">
    <source>
        <dbReference type="ARBA" id="ARBA00022833"/>
    </source>
</evidence>
<feature type="binding site" evidence="10">
    <location>
        <position position="39"/>
    </location>
    <ligand>
        <name>Mg(2+)</name>
        <dbReference type="ChEBI" id="CHEBI:18420"/>
        <label>1</label>
    </ligand>
</feature>
<dbReference type="GO" id="GO:0008081">
    <property type="term" value="F:phosphoric diester hydrolase activity"/>
    <property type="evidence" value="ECO:0007669"/>
    <property type="project" value="TreeGrafter"/>
</dbReference>
<feature type="active site" description="Proton acceptor" evidence="9">
    <location>
        <position position="377"/>
    </location>
</feature>
<feature type="compositionally biased region" description="Gly residues" evidence="13">
    <location>
        <begin position="539"/>
        <end position="566"/>
    </location>
</feature>
<reference evidence="15 16" key="1">
    <citation type="journal article" date="2018" name="Plant J.">
        <title>Genome sequences of Chlorella sorokiniana UTEX 1602 and Micractinium conductrix SAG 241.80: implications to maltose excretion by a green alga.</title>
        <authorList>
            <person name="Arriola M.B."/>
            <person name="Velmurugan N."/>
            <person name="Zhang Y."/>
            <person name="Plunkett M.H."/>
            <person name="Hondzo H."/>
            <person name="Barney B.M."/>
        </authorList>
    </citation>
    <scope>NUCLEOTIDE SEQUENCE [LARGE SCALE GENOMIC DNA]</scope>
    <source>
        <strain evidence="16">UTEX 1602</strain>
    </source>
</reference>
<evidence type="ECO:0000256" key="9">
    <source>
        <dbReference type="PIRSR" id="PIRSR604808-1"/>
    </source>
</evidence>
<keyword evidence="8" id="KW-0539">Nucleus</keyword>
<feature type="compositionally biased region" description="Low complexity" evidence="13">
    <location>
        <begin position="445"/>
        <end position="472"/>
    </location>
</feature>
<feature type="binding site" evidence="10">
    <location>
        <position position="377"/>
    </location>
    <ligand>
        <name>Mg(2+)</name>
        <dbReference type="ChEBI" id="CHEBI:18420"/>
        <label>1</label>
    </ligand>
</feature>
<comment type="similarity">
    <text evidence="1">Belongs to the DNA repair enzymes AP/ExoA family.</text>
</comment>
<feature type="region of interest" description="Disordered" evidence="13">
    <location>
        <begin position="425"/>
        <end position="472"/>
    </location>
</feature>
<feature type="site" description="Important for catalytic activity" evidence="11">
    <location>
        <position position="347"/>
    </location>
</feature>
<keyword evidence="6" id="KW-0862">Zinc</keyword>
<feature type="binding site" evidence="10">
    <location>
        <position position="70"/>
    </location>
    <ligand>
        <name>Mg(2+)</name>
        <dbReference type="ChEBI" id="CHEBI:18420"/>
        <label>1</label>
    </ligand>
</feature>
<dbReference type="PROSITE" id="PS51435">
    <property type="entry name" value="AP_NUCLEASE_F1_4"/>
    <property type="match status" value="1"/>
</dbReference>
<dbReference type="PROSITE" id="PS51999">
    <property type="entry name" value="ZF_GRF"/>
    <property type="match status" value="1"/>
</dbReference>
<evidence type="ECO:0000256" key="10">
    <source>
        <dbReference type="PIRSR" id="PIRSR604808-2"/>
    </source>
</evidence>
<dbReference type="GO" id="GO:0008311">
    <property type="term" value="F:double-stranded DNA 3'-5' DNA exonuclease activity"/>
    <property type="evidence" value="ECO:0007669"/>
    <property type="project" value="TreeGrafter"/>
</dbReference>
<dbReference type="AlphaFoldDB" id="A0A2P6TH31"/>
<evidence type="ECO:0000256" key="5">
    <source>
        <dbReference type="ARBA" id="ARBA00022801"/>
    </source>
</evidence>
<organism evidence="15 16">
    <name type="scientific">Chlorella sorokiniana</name>
    <name type="common">Freshwater green alga</name>
    <dbReference type="NCBI Taxonomy" id="3076"/>
    <lineage>
        <taxon>Eukaryota</taxon>
        <taxon>Viridiplantae</taxon>
        <taxon>Chlorophyta</taxon>
        <taxon>core chlorophytes</taxon>
        <taxon>Trebouxiophyceae</taxon>
        <taxon>Chlorellales</taxon>
        <taxon>Chlorellaceae</taxon>
        <taxon>Chlorella clade</taxon>
        <taxon>Chlorella</taxon>
    </lineage>
</organism>
<keyword evidence="16" id="KW-1185">Reference proteome</keyword>
<dbReference type="GO" id="GO:0016829">
    <property type="term" value="F:lyase activity"/>
    <property type="evidence" value="ECO:0007669"/>
    <property type="project" value="UniProtKB-KW"/>
</dbReference>
<protein>
    <recommendedName>
        <fullName evidence="2">DNA-(apurinic or apyrimidinic site) endonuclease 2</fullName>
    </recommendedName>
</protein>
<dbReference type="GO" id="GO:0005634">
    <property type="term" value="C:nucleus"/>
    <property type="evidence" value="ECO:0007669"/>
    <property type="project" value="TreeGrafter"/>
</dbReference>
<keyword evidence="10" id="KW-0464">Manganese</keyword>
<dbReference type="Pfam" id="PF03372">
    <property type="entry name" value="Exo_endo_phos"/>
    <property type="match status" value="1"/>
</dbReference>
<dbReference type="InterPro" id="IPR010666">
    <property type="entry name" value="Znf_GRF"/>
</dbReference>
<evidence type="ECO:0000256" key="11">
    <source>
        <dbReference type="PIRSR" id="PIRSR604808-3"/>
    </source>
</evidence>
<dbReference type="InterPro" id="IPR036691">
    <property type="entry name" value="Endo/exonu/phosph_ase_sf"/>
</dbReference>